<evidence type="ECO:0000313" key="2">
    <source>
        <dbReference type="Proteomes" id="UP000764045"/>
    </source>
</evidence>
<name>A0A938WLE4_9BACT</name>
<protein>
    <submittedName>
        <fullName evidence="1">Uncharacterized protein</fullName>
    </submittedName>
</protein>
<proteinExistence type="predicted"/>
<sequence length="48" mass="5371">MMKLLAIDLNSAVKLGELMLHAKPLNAKSKSQNTQMIENQWDLSLSTD</sequence>
<keyword evidence="2" id="KW-1185">Reference proteome</keyword>
<dbReference type="RefSeq" id="WP_205107362.1">
    <property type="nucleotide sequence ID" value="NZ_JACJJL010000002.1"/>
</dbReference>
<dbReference type="Proteomes" id="UP000764045">
    <property type="component" value="Unassembled WGS sequence"/>
</dbReference>
<accession>A0A938WLE4</accession>
<organism evidence="1 2">
    <name type="scientific">Marseilla massiliensis</name>
    <dbReference type="NCBI Taxonomy" id="1841864"/>
    <lineage>
        <taxon>Bacteria</taxon>
        <taxon>Pseudomonadati</taxon>
        <taxon>Bacteroidota</taxon>
        <taxon>Bacteroidia</taxon>
        <taxon>Bacteroidales</taxon>
        <taxon>Prevotellaceae</taxon>
        <taxon>Marseilla</taxon>
    </lineage>
</organism>
<dbReference type="AlphaFoldDB" id="A0A938WLE4"/>
<reference evidence="1 2" key="1">
    <citation type="journal article" date="2021" name="Sci. Rep.">
        <title>The distribution of antibiotic resistance genes in chicken gut microbiota commensals.</title>
        <authorList>
            <person name="Juricova H."/>
            <person name="Matiasovicova J."/>
            <person name="Kubasova T."/>
            <person name="Cejkova D."/>
            <person name="Rychlik I."/>
        </authorList>
    </citation>
    <scope>NUCLEOTIDE SEQUENCE [LARGE SCALE GENOMIC DNA]</scope>
    <source>
        <strain evidence="1 2">An819</strain>
    </source>
</reference>
<gene>
    <name evidence="1" type="ORF">H6B30_01960</name>
</gene>
<comment type="caution">
    <text evidence="1">The sequence shown here is derived from an EMBL/GenBank/DDBJ whole genome shotgun (WGS) entry which is preliminary data.</text>
</comment>
<dbReference type="EMBL" id="JACJJL010000002">
    <property type="protein sequence ID" value="MBM6660530.1"/>
    <property type="molecule type" value="Genomic_DNA"/>
</dbReference>
<evidence type="ECO:0000313" key="1">
    <source>
        <dbReference type="EMBL" id="MBM6660530.1"/>
    </source>
</evidence>